<feature type="coiled-coil region" evidence="2">
    <location>
        <begin position="33"/>
        <end position="81"/>
    </location>
</feature>
<dbReference type="STRING" id="100225.SAMN05421595_0907"/>
<gene>
    <name evidence="6" type="ORF">AUCHE_08_06380</name>
</gene>
<keyword evidence="2" id="KW-0175">Coiled coil</keyword>
<feature type="chain" id="PRO_5038979931" evidence="4">
    <location>
        <begin position="30"/>
        <end position="405"/>
    </location>
</feature>
<organism evidence="6 7">
    <name type="scientific">Austwickia chelonae NBRC 105200</name>
    <dbReference type="NCBI Taxonomy" id="1184607"/>
    <lineage>
        <taxon>Bacteria</taxon>
        <taxon>Bacillati</taxon>
        <taxon>Actinomycetota</taxon>
        <taxon>Actinomycetes</taxon>
        <taxon>Micrococcales</taxon>
        <taxon>Dermatophilaceae</taxon>
        <taxon>Austwickia</taxon>
    </lineage>
</organism>
<sequence>MSSASSRLSRLAYVAVLGFALGFPGSAVHADEAGQVQNQLEASRSKLANLSARSQQAVLALQETQAGLAAARGELAAAQAQEAAAVARKGQIDAELVTAKQEEADGLARIAAIQAEQSRNTDIRNNIARQAYEGTGLERIAAVLNTGKAQQLADNMYVAEKVNDSQNALLDELAKQKAVADAEQAKLAETRRRIASLQLQAEAAVAQAVEAHRAAEQTSAQLAALESKQQAAAAAVAAQRGEEEQRVAQLQAESSRIQAELAARSSGGGGAAQVPPPQGSGRLQVPVAGPVTSEFGPRVNPVLGTSELHTGMDIGAPCGAPVHASESGTVIRAGVMGGYGNAIWVDHGGGLVTTYNHMSGYIRQSGSVNRGDLIGYVGTTGLSTGCHMHWEVRVNGQPVNPRGWF</sequence>
<name>K6VSS0_9MICO</name>
<keyword evidence="7" id="KW-1185">Reference proteome</keyword>
<evidence type="ECO:0000256" key="2">
    <source>
        <dbReference type="SAM" id="Coils"/>
    </source>
</evidence>
<feature type="coiled-coil region" evidence="2">
    <location>
        <begin position="173"/>
        <end position="260"/>
    </location>
</feature>
<evidence type="ECO:0000313" key="6">
    <source>
        <dbReference type="EMBL" id="GAB78390.1"/>
    </source>
</evidence>
<dbReference type="EMBL" id="BAGZ01000008">
    <property type="protein sequence ID" value="GAB78390.1"/>
    <property type="molecule type" value="Genomic_DNA"/>
</dbReference>
<feature type="region of interest" description="Disordered" evidence="3">
    <location>
        <begin position="261"/>
        <end position="282"/>
    </location>
</feature>
<proteinExistence type="predicted"/>
<dbReference type="PANTHER" id="PTHR21666:SF289">
    <property type="entry name" value="L-ALA--D-GLU ENDOPEPTIDASE"/>
    <property type="match status" value="1"/>
</dbReference>
<evidence type="ECO:0000313" key="7">
    <source>
        <dbReference type="Proteomes" id="UP000008495"/>
    </source>
</evidence>
<protein>
    <submittedName>
        <fullName evidence="6">Peptidase M23 family protein</fullName>
    </submittedName>
</protein>
<evidence type="ECO:0000256" key="4">
    <source>
        <dbReference type="SAM" id="SignalP"/>
    </source>
</evidence>
<dbReference type="AlphaFoldDB" id="K6VSS0"/>
<dbReference type="PANTHER" id="PTHR21666">
    <property type="entry name" value="PEPTIDASE-RELATED"/>
    <property type="match status" value="1"/>
</dbReference>
<evidence type="ECO:0000259" key="5">
    <source>
        <dbReference type="Pfam" id="PF01551"/>
    </source>
</evidence>
<dbReference type="InterPro" id="IPR050570">
    <property type="entry name" value="Cell_wall_metabolism_enzyme"/>
</dbReference>
<evidence type="ECO:0000256" key="3">
    <source>
        <dbReference type="SAM" id="MobiDB-lite"/>
    </source>
</evidence>
<feature type="signal peptide" evidence="4">
    <location>
        <begin position="1"/>
        <end position="29"/>
    </location>
</feature>
<accession>K6VSS0</accession>
<reference evidence="6 7" key="1">
    <citation type="submission" date="2012-08" db="EMBL/GenBank/DDBJ databases">
        <title>Whole genome shotgun sequence of Austwickia chelonae NBRC 105200.</title>
        <authorList>
            <person name="Yoshida I."/>
            <person name="Hosoyama A."/>
            <person name="Tsuchikane K."/>
            <person name="Katsumata H."/>
            <person name="Ando Y."/>
            <person name="Ohji S."/>
            <person name="Hamada M."/>
            <person name="Tamura T."/>
            <person name="Yamazoe A."/>
            <person name="Yamazaki S."/>
            <person name="Fujita N."/>
        </authorList>
    </citation>
    <scope>NUCLEOTIDE SEQUENCE [LARGE SCALE GENOMIC DNA]</scope>
    <source>
        <strain evidence="6 7">NBRC 105200</strain>
    </source>
</reference>
<dbReference type="SUPFAM" id="SSF51261">
    <property type="entry name" value="Duplicated hybrid motif"/>
    <property type="match status" value="1"/>
</dbReference>
<dbReference type="Proteomes" id="UP000008495">
    <property type="component" value="Unassembled WGS sequence"/>
</dbReference>
<keyword evidence="1 4" id="KW-0732">Signal</keyword>
<dbReference type="eggNOG" id="COG4942">
    <property type="taxonomic scope" value="Bacteria"/>
</dbReference>
<comment type="caution">
    <text evidence="6">The sequence shown here is derived from an EMBL/GenBank/DDBJ whole genome shotgun (WGS) entry which is preliminary data.</text>
</comment>
<dbReference type="InterPro" id="IPR016047">
    <property type="entry name" value="M23ase_b-sheet_dom"/>
</dbReference>
<dbReference type="Gene3D" id="2.70.70.10">
    <property type="entry name" value="Glucose Permease (Domain IIA)"/>
    <property type="match status" value="1"/>
</dbReference>
<dbReference type="Pfam" id="PF01551">
    <property type="entry name" value="Peptidase_M23"/>
    <property type="match status" value="1"/>
</dbReference>
<evidence type="ECO:0000256" key="1">
    <source>
        <dbReference type="ARBA" id="ARBA00022729"/>
    </source>
</evidence>
<dbReference type="CDD" id="cd12797">
    <property type="entry name" value="M23_peptidase"/>
    <property type="match status" value="1"/>
</dbReference>
<dbReference type="GO" id="GO:0004222">
    <property type="term" value="F:metalloendopeptidase activity"/>
    <property type="evidence" value="ECO:0007669"/>
    <property type="project" value="TreeGrafter"/>
</dbReference>
<feature type="domain" description="M23ase beta-sheet core" evidence="5">
    <location>
        <begin position="308"/>
        <end position="401"/>
    </location>
</feature>
<dbReference type="InterPro" id="IPR011055">
    <property type="entry name" value="Dup_hybrid_motif"/>
</dbReference>